<gene>
    <name evidence="3" type="ORF">EV684_11387</name>
</gene>
<reference evidence="3 4" key="1">
    <citation type="submission" date="2019-03" db="EMBL/GenBank/DDBJ databases">
        <title>Genomic Encyclopedia of Type Strains, Phase IV (KMG-IV): sequencing the most valuable type-strain genomes for metagenomic binning, comparative biology and taxonomic classification.</title>
        <authorList>
            <person name="Goeker M."/>
        </authorList>
    </citation>
    <scope>NUCLEOTIDE SEQUENCE [LARGE SCALE GENOMIC DNA]</scope>
    <source>
        <strain evidence="3 4">DSM 1709</strain>
    </source>
</reference>
<evidence type="ECO:0000313" key="4">
    <source>
        <dbReference type="Proteomes" id="UP000295106"/>
    </source>
</evidence>
<dbReference type="Proteomes" id="UP000295106">
    <property type="component" value="Unassembled WGS sequence"/>
</dbReference>
<dbReference type="InterPro" id="IPR013424">
    <property type="entry name" value="Ice-binding_C"/>
</dbReference>
<dbReference type="AlphaFoldDB" id="A0A4R2MCX8"/>
<dbReference type="Pfam" id="PF07589">
    <property type="entry name" value="PEP-CTERM"/>
    <property type="match status" value="1"/>
</dbReference>
<sequence length="279" mass="28346">MKTMSKQITTAALLALGIGFSGAAFAQSTWDLSTSSCDPYGQPPGAAGCTVGGVTATVTAWGNGGSAGQFVAATITDQSTSGVGVTSSYGGKTEYTGDNKNHAIDNYGGPRNSSTSYGAYTELLMVGFSEATRLDGLSIGWRSGDADISVLRWTGEDPPDLTKMTSTGTGGLIAKGWELVSSYDLYSSYSTSVSSAGYSSWWLISAYFGNSTTTSKGTDLDTGDDFFKLKTFSGTGCKTTNSCGGGGGGGSVPEPGTLALAGLALAGIVGAKRRRARTA</sequence>
<feature type="domain" description="Ice-binding protein C-terminal" evidence="2">
    <location>
        <begin position="251"/>
        <end position="274"/>
    </location>
</feature>
<dbReference type="NCBIfam" id="NF041927">
    <property type="entry name" value="Xrt_dep_XDP1"/>
    <property type="match status" value="1"/>
</dbReference>
<protein>
    <submittedName>
        <fullName evidence="3">Putative secreted protein with PEP-CTERM sorting signal</fullName>
    </submittedName>
</protein>
<dbReference type="InterPro" id="IPR049672">
    <property type="entry name" value="Xrt_dep_XDP1"/>
</dbReference>
<proteinExistence type="predicted"/>
<evidence type="ECO:0000256" key="1">
    <source>
        <dbReference type="SAM" id="SignalP"/>
    </source>
</evidence>
<evidence type="ECO:0000313" key="3">
    <source>
        <dbReference type="EMBL" id="TCP00456.1"/>
    </source>
</evidence>
<comment type="caution">
    <text evidence="3">The sequence shown here is derived from an EMBL/GenBank/DDBJ whole genome shotgun (WGS) entry which is preliminary data.</text>
</comment>
<evidence type="ECO:0000259" key="2">
    <source>
        <dbReference type="Pfam" id="PF07589"/>
    </source>
</evidence>
<dbReference type="NCBIfam" id="TIGR02595">
    <property type="entry name" value="PEP_CTERM"/>
    <property type="match status" value="1"/>
</dbReference>
<feature type="signal peptide" evidence="1">
    <location>
        <begin position="1"/>
        <end position="26"/>
    </location>
</feature>
<keyword evidence="1" id="KW-0732">Signal</keyword>
<feature type="chain" id="PRO_5020523824" evidence="1">
    <location>
        <begin position="27"/>
        <end position="279"/>
    </location>
</feature>
<dbReference type="EMBL" id="SLXD01000013">
    <property type="protein sequence ID" value="TCP00456.1"/>
    <property type="molecule type" value="Genomic_DNA"/>
</dbReference>
<name>A0A4R2MCX8_RUBGE</name>
<organism evidence="3 4">
    <name type="scientific">Rubrivivax gelatinosus</name>
    <name type="common">Rhodocyclus gelatinosus</name>
    <name type="synonym">Rhodopseudomonas gelatinosa</name>
    <dbReference type="NCBI Taxonomy" id="28068"/>
    <lineage>
        <taxon>Bacteria</taxon>
        <taxon>Pseudomonadati</taxon>
        <taxon>Pseudomonadota</taxon>
        <taxon>Betaproteobacteria</taxon>
        <taxon>Burkholderiales</taxon>
        <taxon>Sphaerotilaceae</taxon>
        <taxon>Rubrivivax</taxon>
    </lineage>
</organism>
<accession>A0A4R2MCX8</accession>